<dbReference type="AlphaFoldDB" id="S0K639"/>
<keyword evidence="4 8" id="KW-0547">Nucleotide-binding</keyword>
<dbReference type="Pfam" id="PF00294">
    <property type="entry name" value="PfkB"/>
    <property type="match status" value="1"/>
</dbReference>
<dbReference type="PANTHER" id="PTHR46566">
    <property type="entry name" value="1-PHOSPHOFRUCTOKINASE-RELATED"/>
    <property type="match status" value="1"/>
</dbReference>
<sequence length="317" mass="34404">MTKTKPILTVTMNPSVDIVYQLDSLKLATTNRVTSVYKTAGGKGLNVSRVLHQLSCPVLATGIIGGNLGEFVTQQLDAIHLAHDFLSTTYPTRNCLAILHDGKQTELLEPGPTLTAAESVHFIQHFANLLPKTQLVCISGSLAQGLPSDYYVKCIQLCREKNIPCLLDCANEALVKVLHSAAKPTLIKPNLSELSQIVHQSFSEDLEKKLIDVLAKPLFAGIEWIVVSLGSEGAFAKHNDHFYRVYIPSIEVRNPVGSGDATVAGLAYGLVQNLSDEKILSLGNACGILNAQENETGKINVQKLAALREQIQVMKIK</sequence>
<dbReference type="GO" id="GO:0044281">
    <property type="term" value="P:small molecule metabolic process"/>
    <property type="evidence" value="ECO:0007669"/>
    <property type="project" value="UniProtKB-ARBA"/>
</dbReference>
<keyword evidence="2 8" id="KW-0808">Transferase</keyword>
<keyword evidence="6 8" id="KW-0067">ATP-binding</keyword>
<comment type="similarity">
    <text evidence="8">Belongs to the carbohydrate kinase PfkB family. LacC subfamily.</text>
</comment>
<dbReference type="PROSITE" id="PS00584">
    <property type="entry name" value="PFKB_KINASES_2"/>
    <property type="match status" value="1"/>
</dbReference>
<dbReference type="GO" id="GO:0009024">
    <property type="term" value="F:tagatose-6-phosphate kinase activity"/>
    <property type="evidence" value="ECO:0007669"/>
    <property type="project" value="UniProtKB-UniRule"/>
</dbReference>
<evidence type="ECO:0000256" key="4">
    <source>
        <dbReference type="ARBA" id="ARBA00022741"/>
    </source>
</evidence>
<dbReference type="GO" id="GO:0019512">
    <property type="term" value="P:lactose catabolic process via tagatose-6-phosphate"/>
    <property type="evidence" value="ECO:0007669"/>
    <property type="project" value="InterPro"/>
</dbReference>
<comment type="caution">
    <text evidence="10">The sequence shown here is derived from an EMBL/GenBank/DDBJ whole genome shotgun (WGS) entry which is preliminary data.</text>
</comment>
<proteinExistence type="inferred from homology"/>
<dbReference type="PIRSF" id="PIRSF000535">
    <property type="entry name" value="1PFK/6PFK/LacC"/>
    <property type="match status" value="1"/>
</dbReference>
<evidence type="ECO:0000313" key="11">
    <source>
        <dbReference type="Proteomes" id="UP000014113"/>
    </source>
</evidence>
<dbReference type="Gene3D" id="3.40.1190.20">
    <property type="match status" value="1"/>
</dbReference>
<dbReference type="GO" id="GO:0008443">
    <property type="term" value="F:phosphofructokinase activity"/>
    <property type="evidence" value="ECO:0007669"/>
    <property type="project" value="TreeGrafter"/>
</dbReference>
<accession>S0K639</accession>
<dbReference type="PATRIC" id="fig|1121865.3.peg.1347"/>
<protein>
    <recommendedName>
        <fullName evidence="7 8">Tagatose-6-phosphate kinase</fullName>
        <ecNumber evidence="7 8">2.7.1.144</ecNumber>
    </recommendedName>
</protein>
<dbReference type="EC" id="2.7.1.144" evidence="7 8"/>
<comment type="pathway">
    <text evidence="8">Carbohydrate metabolism; D-tagatose 6-phosphate degradation; D-glyceraldehyde 3-phosphate and glycerone phosphate from D-tagatose 6-phosphate: step 1/2.</text>
</comment>
<feature type="domain" description="Carbohydrate kinase PfkB" evidence="9">
    <location>
        <begin position="11"/>
        <end position="298"/>
    </location>
</feature>
<keyword evidence="3 8" id="KW-0423">Lactose metabolism</keyword>
<dbReference type="InterPro" id="IPR011611">
    <property type="entry name" value="PfkB_dom"/>
</dbReference>
<comment type="similarity">
    <text evidence="1">Belongs to the carbohydrate kinase pfkB family.</text>
</comment>
<evidence type="ECO:0000256" key="1">
    <source>
        <dbReference type="ARBA" id="ARBA00005380"/>
    </source>
</evidence>
<dbReference type="CDD" id="cd01164">
    <property type="entry name" value="FruK_PfkB_like"/>
    <property type="match status" value="1"/>
</dbReference>
<dbReference type="GO" id="GO:0005524">
    <property type="term" value="F:ATP binding"/>
    <property type="evidence" value="ECO:0007669"/>
    <property type="project" value="UniProtKB-KW"/>
</dbReference>
<organism evidence="10 11">
    <name type="scientific">Enterococcus columbae DSM 7374 = ATCC 51263</name>
    <dbReference type="NCBI Taxonomy" id="1121865"/>
    <lineage>
        <taxon>Bacteria</taxon>
        <taxon>Bacillati</taxon>
        <taxon>Bacillota</taxon>
        <taxon>Bacilli</taxon>
        <taxon>Lactobacillales</taxon>
        <taxon>Enterococcaceae</taxon>
        <taxon>Enterococcus</taxon>
    </lineage>
</organism>
<comment type="catalytic activity">
    <reaction evidence="8">
        <text>D-tagatofuranose 6-phosphate + ATP = D-tagatofuranose 1,6-bisphosphate + ADP + H(+)</text>
        <dbReference type="Rhea" id="RHEA:12420"/>
        <dbReference type="ChEBI" id="CHEBI:15378"/>
        <dbReference type="ChEBI" id="CHEBI:30616"/>
        <dbReference type="ChEBI" id="CHEBI:58694"/>
        <dbReference type="ChEBI" id="CHEBI:58695"/>
        <dbReference type="ChEBI" id="CHEBI:456216"/>
        <dbReference type="EC" id="2.7.1.144"/>
    </reaction>
</comment>
<evidence type="ECO:0000256" key="7">
    <source>
        <dbReference type="NCBIfam" id="TIGR01231"/>
    </source>
</evidence>
<dbReference type="EMBL" id="ASWJ01000009">
    <property type="protein sequence ID" value="EOW80300.1"/>
    <property type="molecule type" value="Genomic_DNA"/>
</dbReference>
<dbReference type="eggNOG" id="COG1105">
    <property type="taxonomic scope" value="Bacteria"/>
</dbReference>
<dbReference type="NCBIfam" id="TIGR01231">
    <property type="entry name" value="lacC"/>
    <property type="match status" value="1"/>
</dbReference>
<evidence type="ECO:0000256" key="5">
    <source>
        <dbReference type="ARBA" id="ARBA00022777"/>
    </source>
</evidence>
<evidence type="ECO:0000256" key="6">
    <source>
        <dbReference type="ARBA" id="ARBA00022840"/>
    </source>
</evidence>
<gene>
    <name evidence="10" type="ORF">I568_02000</name>
</gene>
<dbReference type="Proteomes" id="UP000014113">
    <property type="component" value="Unassembled WGS sequence"/>
</dbReference>
<evidence type="ECO:0000313" key="10">
    <source>
        <dbReference type="EMBL" id="EOW80300.1"/>
    </source>
</evidence>
<keyword evidence="11" id="KW-1185">Reference proteome</keyword>
<dbReference type="InterPro" id="IPR029056">
    <property type="entry name" value="Ribokinase-like"/>
</dbReference>
<dbReference type="STRING" id="1121865.OMW_01386"/>
<evidence type="ECO:0000256" key="2">
    <source>
        <dbReference type="ARBA" id="ARBA00022679"/>
    </source>
</evidence>
<dbReference type="InterPro" id="IPR005926">
    <property type="entry name" value="LacC"/>
</dbReference>
<dbReference type="PROSITE" id="PS00583">
    <property type="entry name" value="PFKB_KINASES_1"/>
    <property type="match status" value="1"/>
</dbReference>
<evidence type="ECO:0000256" key="3">
    <source>
        <dbReference type="ARBA" id="ARBA00022736"/>
    </source>
</evidence>
<keyword evidence="5 10" id="KW-0418">Kinase</keyword>
<dbReference type="RefSeq" id="WP_016183526.1">
    <property type="nucleotide sequence ID" value="NZ_JXKI01000004.1"/>
</dbReference>
<evidence type="ECO:0000259" key="9">
    <source>
        <dbReference type="Pfam" id="PF00294"/>
    </source>
</evidence>
<reference evidence="10 11" key="1">
    <citation type="submission" date="2013-03" db="EMBL/GenBank/DDBJ databases">
        <title>The Genome Sequence of Enterococcus columbae ATCC_51263 (PacBio/Illumina hybrid assembly).</title>
        <authorList>
            <consortium name="The Broad Institute Genomics Platform"/>
            <consortium name="The Broad Institute Genome Sequencing Center for Infectious Disease"/>
            <person name="Earl A."/>
            <person name="Russ C."/>
            <person name="Gilmore M."/>
            <person name="Surin D."/>
            <person name="Walker B."/>
            <person name="Young S."/>
            <person name="Zeng Q."/>
            <person name="Gargeya S."/>
            <person name="Fitzgerald M."/>
            <person name="Haas B."/>
            <person name="Abouelleil A."/>
            <person name="Allen A.W."/>
            <person name="Alvarado L."/>
            <person name="Arachchi H.M."/>
            <person name="Berlin A.M."/>
            <person name="Chapman S.B."/>
            <person name="Gainer-Dewar J."/>
            <person name="Goldberg J."/>
            <person name="Griggs A."/>
            <person name="Gujja S."/>
            <person name="Hansen M."/>
            <person name="Howarth C."/>
            <person name="Imamovic A."/>
            <person name="Ireland A."/>
            <person name="Larimer J."/>
            <person name="McCowan C."/>
            <person name="Murphy C."/>
            <person name="Pearson M."/>
            <person name="Poon T.W."/>
            <person name="Priest M."/>
            <person name="Roberts A."/>
            <person name="Saif S."/>
            <person name="Shea T."/>
            <person name="Sisk P."/>
            <person name="Sykes S."/>
            <person name="Wortman J."/>
            <person name="Nusbaum C."/>
            <person name="Birren B."/>
        </authorList>
    </citation>
    <scope>NUCLEOTIDE SEQUENCE [LARGE SCALE GENOMIC DNA]</scope>
    <source>
        <strain evidence="10 11">ATCC 51263</strain>
    </source>
</reference>
<dbReference type="SUPFAM" id="SSF53613">
    <property type="entry name" value="Ribokinase-like"/>
    <property type="match status" value="1"/>
</dbReference>
<name>S0K639_9ENTE</name>
<dbReference type="OrthoDB" id="9801219at2"/>
<dbReference type="GO" id="GO:2001059">
    <property type="term" value="P:D-tagatose 6-phosphate catabolic process"/>
    <property type="evidence" value="ECO:0007669"/>
    <property type="project" value="UniProtKB-UniPathway"/>
</dbReference>
<dbReference type="GO" id="GO:0005829">
    <property type="term" value="C:cytosol"/>
    <property type="evidence" value="ECO:0007669"/>
    <property type="project" value="TreeGrafter"/>
</dbReference>
<dbReference type="NCBIfam" id="TIGR03168">
    <property type="entry name" value="1-PFK"/>
    <property type="match status" value="1"/>
</dbReference>
<evidence type="ECO:0000256" key="8">
    <source>
        <dbReference type="PIRNR" id="PIRNR000535"/>
    </source>
</evidence>
<dbReference type="FunFam" id="3.40.1190.20:FF:000001">
    <property type="entry name" value="Phosphofructokinase"/>
    <property type="match status" value="1"/>
</dbReference>
<dbReference type="PANTHER" id="PTHR46566:SF5">
    <property type="entry name" value="1-PHOSPHOFRUCTOKINASE"/>
    <property type="match status" value="1"/>
</dbReference>
<dbReference type="InterPro" id="IPR017583">
    <property type="entry name" value="Tagatose/fructose_Pkinase"/>
</dbReference>
<dbReference type="UniPathway" id="UPA00704">
    <property type="reaction ID" value="UER00715"/>
</dbReference>
<dbReference type="InterPro" id="IPR002173">
    <property type="entry name" value="Carboh/pur_kinase_PfkB_CS"/>
</dbReference>